<feature type="transmembrane region" description="Helical" evidence="6">
    <location>
        <begin position="6"/>
        <end position="34"/>
    </location>
</feature>
<feature type="transmembrane region" description="Helical" evidence="6">
    <location>
        <begin position="330"/>
        <end position="349"/>
    </location>
</feature>
<feature type="transmembrane region" description="Helical" evidence="6">
    <location>
        <begin position="180"/>
        <end position="201"/>
    </location>
</feature>
<dbReference type="PANTHER" id="PTHR31632">
    <property type="entry name" value="IRON TRANSPORTER FTH1"/>
    <property type="match status" value="1"/>
</dbReference>
<comment type="caution">
    <text evidence="7">The sequence shown here is derived from an EMBL/GenBank/DDBJ whole genome shotgun (WGS) entry which is preliminary data.</text>
</comment>
<keyword evidence="3 6" id="KW-0812">Transmembrane</keyword>
<dbReference type="GO" id="GO:0015093">
    <property type="term" value="F:ferrous iron transmembrane transporter activity"/>
    <property type="evidence" value="ECO:0007669"/>
    <property type="project" value="TreeGrafter"/>
</dbReference>
<dbReference type="AlphaFoldDB" id="A0A2P6MUY5"/>
<feature type="transmembrane region" description="Helical" evidence="6">
    <location>
        <begin position="70"/>
        <end position="94"/>
    </location>
</feature>
<dbReference type="Proteomes" id="UP000241769">
    <property type="component" value="Unassembled WGS sequence"/>
</dbReference>
<keyword evidence="8" id="KW-1185">Reference proteome</keyword>
<organism evidence="7 8">
    <name type="scientific">Planoprotostelium fungivorum</name>
    <dbReference type="NCBI Taxonomy" id="1890364"/>
    <lineage>
        <taxon>Eukaryota</taxon>
        <taxon>Amoebozoa</taxon>
        <taxon>Evosea</taxon>
        <taxon>Variosea</taxon>
        <taxon>Cavosteliida</taxon>
        <taxon>Cavosteliaceae</taxon>
        <taxon>Planoprotostelium</taxon>
    </lineage>
</organism>
<sequence length="380" mass="42545">MSGFQSWFSVAIFFILLRETLEAAVIVSVLLSLVAKLDLGDQPQEGQDDITITKNKNRATRIRHHMQFQIWLGAATGLLIALMIGAVFITVWYTVASNWWSKAEDLWEGCFSIVACLLITVMSLAMLRVGRLQEKWRVKLTKAFPADEIDDFEQESRTSALKRFFRTQFRSNRGSGKGRWALFLLPMVTVLREGLESVVFMGGVSLAEPPTSIPLAALAGIFCGLVVGYILWRGGMSMKIHLLMVTSTCFLLLIAAGLASKAVWFFEMYVFNSKVGLAVDDNLGDGPGSFRTSTMVWHIPGTNPEQANPGGWGVFNAILGWQGTATYGSVITYCVYWIGLMVWLVVLRLKERRKERKERKNVINSGYDEREHLLKADQVA</sequence>
<accession>A0A2P6MUY5</accession>
<name>A0A2P6MUY5_9EUKA</name>
<dbReference type="OrthoDB" id="4364at2759"/>
<dbReference type="EMBL" id="MDYQ01000378">
    <property type="protein sequence ID" value="PRP75519.1"/>
    <property type="molecule type" value="Genomic_DNA"/>
</dbReference>
<dbReference type="InParanoid" id="A0A2P6MUY5"/>
<dbReference type="InterPro" id="IPR004923">
    <property type="entry name" value="FTR1/Fip1/EfeU"/>
</dbReference>
<evidence type="ECO:0000256" key="3">
    <source>
        <dbReference type="ARBA" id="ARBA00022692"/>
    </source>
</evidence>
<dbReference type="STRING" id="1890364.A0A2P6MUY5"/>
<feature type="transmembrane region" description="Helical" evidence="6">
    <location>
        <begin position="106"/>
        <end position="127"/>
    </location>
</feature>
<comment type="similarity">
    <text evidence="2">Belongs to the oxidase-dependent Fe transporter (OFeT) (TC 9.A.10.1) family.</text>
</comment>
<gene>
    <name evidence="7" type="ORF">PROFUN_09005</name>
</gene>
<evidence type="ECO:0000313" key="7">
    <source>
        <dbReference type="EMBL" id="PRP75519.1"/>
    </source>
</evidence>
<dbReference type="PANTHER" id="PTHR31632:SF2">
    <property type="entry name" value="PLASMA MEMBRANE IRON PERMEASE"/>
    <property type="match status" value="1"/>
</dbReference>
<dbReference type="GO" id="GO:0033573">
    <property type="term" value="C:high-affinity iron permease complex"/>
    <property type="evidence" value="ECO:0007669"/>
    <property type="project" value="InterPro"/>
</dbReference>
<keyword evidence="4 6" id="KW-1133">Transmembrane helix</keyword>
<proteinExistence type="inferred from homology"/>
<protein>
    <submittedName>
        <fullName evidence="7">High-affinity iron permease CaFTR1</fullName>
    </submittedName>
</protein>
<evidence type="ECO:0000256" key="6">
    <source>
        <dbReference type="SAM" id="Phobius"/>
    </source>
</evidence>
<reference evidence="7 8" key="1">
    <citation type="journal article" date="2018" name="Genome Biol. Evol.">
        <title>Multiple Roots of Fruiting Body Formation in Amoebozoa.</title>
        <authorList>
            <person name="Hillmann F."/>
            <person name="Forbes G."/>
            <person name="Novohradska S."/>
            <person name="Ferling I."/>
            <person name="Riege K."/>
            <person name="Groth M."/>
            <person name="Westermann M."/>
            <person name="Marz M."/>
            <person name="Spaller T."/>
            <person name="Winckler T."/>
            <person name="Schaap P."/>
            <person name="Glockner G."/>
        </authorList>
    </citation>
    <scope>NUCLEOTIDE SEQUENCE [LARGE SCALE GENOMIC DNA]</scope>
    <source>
        <strain evidence="7 8">Jena</strain>
    </source>
</reference>
<feature type="transmembrane region" description="Helical" evidence="6">
    <location>
        <begin position="244"/>
        <end position="266"/>
    </location>
</feature>
<evidence type="ECO:0000313" key="8">
    <source>
        <dbReference type="Proteomes" id="UP000241769"/>
    </source>
</evidence>
<feature type="transmembrane region" description="Helical" evidence="6">
    <location>
        <begin position="213"/>
        <end position="232"/>
    </location>
</feature>
<keyword evidence="5 6" id="KW-0472">Membrane</keyword>
<evidence type="ECO:0000256" key="4">
    <source>
        <dbReference type="ARBA" id="ARBA00022989"/>
    </source>
</evidence>
<evidence type="ECO:0000256" key="2">
    <source>
        <dbReference type="ARBA" id="ARBA00008333"/>
    </source>
</evidence>
<dbReference type="Pfam" id="PF03239">
    <property type="entry name" value="FTR1"/>
    <property type="match status" value="1"/>
</dbReference>
<comment type="subcellular location">
    <subcellularLocation>
        <location evidence="1">Membrane</location>
        <topology evidence="1">Multi-pass membrane protein</topology>
    </subcellularLocation>
</comment>
<evidence type="ECO:0000256" key="1">
    <source>
        <dbReference type="ARBA" id="ARBA00004141"/>
    </source>
</evidence>
<evidence type="ECO:0000256" key="5">
    <source>
        <dbReference type="ARBA" id="ARBA00023136"/>
    </source>
</evidence>